<evidence type="ECO:0000256" key="1">
    <source>
        <dbReference type="SAM" id="Coils"/>
    </source>
</evidence>
<feature type="region of interest" description="Disordered" evidence="2">
    <location>
        <begin position="37"/>
        <end position="121"/>
    </location>
</feature>
<protein>
    <submittedName>
        <fullName evidence="3">Uncharacterized protein</fullName>
    </submittedName>
</protein>
<keyword evidence="1" id="KW-0175">Coiled coil</keyword>
<dbReference type="AlphaFoldDB" id="A0A7S4A9Y6"/>
<gene>
    <name evidence="3" type="ORF">PAUS00366_LOCUS1377</name>
</gene>
<feature type="compositionally biased region" description="Low complexity" evidence="2">
    <location>
        <begin position="77"/>
        <end position="87"/>
    </location>
</feature>
<organism evidence="3">
    <name type="scientific">Pseudo-nitzschia australis</name>
    <dbReference type="NCBI Taxonomy" id="44445"/>
    <lineage>
        <taxon>Eukaryota</taxon>
        <taxon>Sar</taxon>
        <taxon>Stramenopiles</taxon>
        <taxon>Ochrophyta</taxon>
        <taxon>Bacillariophyta</taxon>
        <taxon>Bacillariophyceae</taxon>
        <taxon>Bacillariophycidae</taxon>
        <taxon>Bacillariales</taxon>
        <taxon>Bacillariaceae</taxon>
        <taxon>Pseudo-nitzschia</taxon>
    </lineage>
</organism>
<proteinExistence type="predicted"/>
<evidence type="ECO:0000313" key="3">
    <source>
        <dbReference type="EMBL" id="CAE0708657.1"/>
    </source>
</evidence>
<sequence length="251" mass="28663">MGDGVHFCIEKGGSARANLLSQQHSNLQRKKRKLLDAAATRVGTTVTLLDQKDNDERKIREQQEQEERNRRERETQQGENSGDNNNDNGDEENKKKEQNGSGSANDKNTIKDSNGRILRGTTGMDWLNDNISREDLDREMEKLRQQDREQEELLLAATAEENDQSYNARSNYIFLSDYIDPALQAPSLWDEHKRKVTFQSLYKKEIGRQANLLQLPEYNETAGNFSSPPKGLMLSSNDSVVDDRSITWEDG</sequence>
<accession>A0A7S4A9Y6</accession>
<dbReference type="EMBL" id="HBIX01001855">
    <property type="protein sequence ID" value="CAE0708657.1"/>
    <property type="molecule type" value="Transcribed_RNA"/>
</dbReference>
<name>A0A7S4A9Y6_9STRA</name>
<feature type="coiled-coil region" evidence="1">
    <location>
        <begin position="133"/>
        <end position="160"/>
    </location>
</feature>
<reference evidence="3" key="1">
    <citation type="submission" date="2021-01" db="EMBL/GenBank/DDBJ databases">
        <authorList>
            <person name="Corre E."/>
            <person name="Pelletier E."/>
            <person name="Niang G."/>
            <person name="Scheremetjew M."/>
            <person name="Finn R."/>
            <person name="Kale V."/>
            <person name="Holt S."/>
            <person name="Cochrane G."/>
            <person name="Meng A."/>
            <person name="Brown T."/>
            <person name="Cohen L."/>
        </authorList>
    </citation>
    <scope>NUCLEOTIDE SEQUENCE</scope>
    <source>
        <strain evidence="3">10249 10 AB</strain>
    </source>
</reference>
<evidence type="ECO:0000256" key="2">
    <source>
        <dbReference type="SAM" id="MobiDB-lite"/>
    </source>
</evidence>
<feature type="compositionally biased region" description="Basic and acidic residues" evidence="2">
    <location>
        <begin position="50"/>
        <end position="76"/>
    </location>
</feature>